<sequence length="99" mass="10967">MFQSLVTAEQRSKLQANARAFWSGEIEEIEPVVRLLTPNAHATWLLATLDATDGDTAYGLCDLGLGRPWLGQIRLSDLAAIAGPARLPVMRDLYFRPTR</sequence>
<dbReference type="AlphaFoldDB" id="A0A2N5C6R9"/>
<evidence type="ECO:0000313" key="1">
    <source>
        <dbReference type="EMBL" id="PLP97921.1"/>
    </source>
</evidence>
<dbReference type="InterPro" id="IPR021341">
    <property type="entry name" value="DUF2958"/>
</dbReference>
<dbReference type="RefSeq" id="WP_101684007.1">
    <property type="nucleotide sequence ID" value="NZ_PJRP01000014.1"/>
</dbReference>
<evidence type="ECO:0000313" key="2">
    <source>
        <dbReference type="Proteomes" id="UP000234341"/>
    </source>
</evidence>
<dbReference type="EMBL" id="PJRP01000014">
    <property type="protein sequence ID" value="PLP97921.1"/>
    <property type="molecule type" value="Genomic_DNA"/>
</dbReference>
<dbReference type="Pfam" id="PF11171">
    <property type="entry name" value="DUF2958"/>
    <property type="match status" value="1"/>
</dbReference>
<protein>
    <recommendedName>
        <fullName evidence="3">DUF2958 domain-containing protein</fullName>
    </recommendedName>
</protein>
<comment type="caution">
    <text evidence="1">The sequence shown here is derived from an EMBL/GenBank/DDBJ whole genome shotgun (WGS) entry which is preliminary data.</text>
</comment>
<proteinExistence type="predicted"/>
<name>A0A2N5C6R9_9BURK</name>
<dbReference type="OrthoDB" id="1070337at2"/>
<reference evidence="1 2" key="1">
    <citation type="submission" date="2017-12" db="EMBL/GenBank/DDBJ databases">
        <title>Genome sequence of the active heterotrophic nitrifier-denitrifier, Cupriavidus pauculus UM1.</title>
        <authorList>
            <person name="Putonti C."/>
            <person name="Castignetti D."/>
        </authorList>
    </citation>
    <scope>NUCLEOTIDE SEQUENCE [LARGE SCALE GENOMIC DNA]</scope>
    <source>
        <strain evidence="1 2">UM1</strain>
    </source>
</reference>
<dbReference type="Proteomes" id="UP000234341">
    <property type="component" value="Unassembled WGS sequence"/>
</dbReference>
<organism evidence="1 2">
    <name type="scientific">Cupriavidus pauculus</name>
    <dbReference type="NCBI Taxonomy" id="82633"/>
    <lineage>
        <taxon>Bacteria</taxon>
        <taxon>Pseudomonadati</taxon>
        <taxon>Pseudomonadota</taxon>
        <taxon>Betaproteobacteria</taxon>
        <taxon>Burkholderiales</taxon>
        <taxon>Burkholderiaceae</taxon>
        <taxon>Cupriavidus</taxon>
    </lineage>
</organism>
<gene>
    <name evidence="1" type="ORF">CYJ10_24270</name>
</gene>
<accession>A0A2N5C6R9</accession>
<evidence type="ECO:0008006" key="3">
    <source>
        <dbReference type="Google" id="ProtNLM"/>
    </source>
</evidence>